<dbReference type="OrthoDB" id="2342176at2759"/>
<dbReference type="Gene3D" id="2.70.50.70">
    <property type="match status" value="1"/>
</dbReference>
<sequence>MMALRTTSLILFLAIAGISGHMQLSNPPPLRSKFNPYTGSNIDYSMTSPLRVDGSDFPCKGYHQLLHTPLGAPVAMLEGGKSYTMTITGETIHAGGSCQASLSVDGGKTFIVLHSYIGNCPAIFGDNHLSFQVPSDIPNQDRALFAWTWFNKLGNREMYMNCASVSTRPGPGEMYGLFSRPKLFTANVGNGCVTVESRDVMIPNPGPEVTVDNPGAVPPVGKCGTRTTGAPAGGNAREGWP</sequence>
<keyword evidence="4" id="KW-1185">Reference proteome</keyword>
<organism evidence="3 4">
    <name type="scientific">Fusarium zealandicum</name>
    <dbReference type="NCBI Taxonomy" id="1053134"/>
    <lineage>
        <taxon>Eukaryota</taxon>
        <taxon>Fungi</taxon>
        <taxon>Dikarya</taxon>
        <taxon>Ascomycota</taxon>
        <taxon>Pezizomycotina</taxon>
        <taxon>Sordariomycetes</taxon>
        <taxon>Hypocreomycetidae</taxon>
        <taxon>Hypocreales</taxon>
        <taxon>Nectriaceae</taxon>
        <taxon>Fusarium</taxon>
        <taxon>Fusarium staphyleae species complex</taxon>
    </lineage>
</organism>
<accession>A0A8H4ULB0</accession>
<dbReference type="PANTHER" id="PTHR36182:SF1">
    <property type="entry name" value="PROTEIN, PUTATIVE (AFU_ORTHOLOGUE AFUA_6G10930)-RELATED"/>
    <property type="match status" value="1"/>
</dbReference>
<dbReference type="Proteomes" id="UP000635477">
    <property type="component" value="Unassembled WGS sequence"/>
</dbReference>
<gene>
    <name evidence="3" type="ORF">FZEAL_5006</name>
</gene>
<reference evidence="3" key="1">
    <citation type="journal article" date="2020" name="BMC Genomics">
        <title>Correction to: Identification and distribution of gene clusters required for synthesis of sphingolipid metabolism inhibitors in diverse species of the filamentous fungus Fusarium.</title>
        <authorList>
            <person name="Kim H.S."/>
            <person name="Lohmar J.M."/>
            <person name="Busman M."/>
            <person name="Brown D.W."/>
            <person name="Naumann T.A."/>
            <person name="Divon H.H."/>
            <person name="Lysoe E."/>
            <person name="Uhlig S."/>
            <person name="Proctor R.H."/>
        </authorList>
    </citation>
    <scope>NUCLEOTIDE SEQUENCE</scope>
    <source>
        <strain evidence="3">NRRL 22465</strain>
    </source>
</reference>
<feature type="region of interest" description="Disordered" evidence="1">
    <location>
        <begin position="204"/>
        <end position="241"/>
    </location>
</feature>
<dbReference type="PANTHER" id="PTHR36182">
    <property type="entry name" value="PROTEIN, PUTATIVE (AFU_ORTHOLOGUE AFUA_6G10930)-RELATED"/>
    <property type="match status" value="1"/>
</dbReference>
<evidence type="ECO:0000313" key="3">
    <source>
        <dbReference type="EMBL" id="KAF4978644.1"/>
    </source>
</evidence>
<dbReference type="AlphaFoldDB" id="A0A8H4ULB0"/>
<keyword evidence="2" id="KW-0732">Signal</keyword>
<reference evidence="3" key="2">
    <citation type="submission" date="2020-05" db="EMBL/GenBank/DDBJ databases">
        <authorList>
            <person name="Kim H.-S."/>
            <person name="Proctor R.H."/>
            <person name="Brown D.W."/>
        </authorList>
    </citation>
    <scope>NUCLEOTIDE SEQUENCE</scope>
    <source>
        <strain evidence="3">NRRL 22465</strain>
    </source>
</reference>
<evidence type="ECO:0000256" key="2">
    <source>
        <dbReference type="SAM" id="SignalP"/>
    </source>
</evidence>
<feature type="chain" id="PRO_5034168752" description="Endoglucanase" evidence="2">
    <location>
        <begin position="21"/>
        <end position="241"/>
    </location>
</feature>
<evidence type="ECO:0000313" key="4">
    <source>
        <dbReference type="Proteomes" id="UP000635477"/>
    </source>
</evidence>
<evidence type="ECO:0008006" key="5">
    <source>
        <dbReference type="Google" id="ProtNLM"/>
    </source>
</evidence>
<evidence type="ECO:0000256" key="1">
    <source>
        <dbReference type="SAM" id="MobiDB-lite"/>
    </source>
</evidence>
<name>A0A8H4ULB0_9HYPO</name>
<proteinExistence type="predicted"/>
<feature type="signal peptide" evidence="2">
    <location>
        <begin position="1"/>
        <end position="20"/>
    </location>
</feature>
<comment type="caution">
    <text evidence="3">The sequence shown here is derived from an EMBL/GenBank/DDBJ whole genome shotgun (WGS) entry which is preliminary data.</text>
</comment>
<protein>
    <recommendedName>
        <fullName evidence="5">Endoglucanase</fullName>
    </recommendedName>
</protein>
<dbReference type="EMBL" id="JABEYC010000353">
    <property type="protein sequence ID" value="KAF4978644.1"/>
    <property type="molecule type" value="Genomic_DNA"/>
</dbReference>